<comment type="similarity">
    <text evidence="2">Belongs to the MscS (TC 1.A.23) family.</text>
</comment>
<evidence type="ECO:0000256" key="2">
    <source>
        <dbReference type="ARBA" id="ARBA00008017"/>
    </source>
</evidence>
<keyword evidence="6 7" id="KW-0472">Membrane</keyword>
<dbReference type="InterPro" id="IPR006685">
    <property type="entry name" value="MscS_channel_2nd"/>
</dbReference>
<reference evidence="11 12" key="1">
    <citation type="submission" date="2020-08" db="EMBL/GenBank/DDBJ databases">
        <title>Genomic Encyclopedia of Type Strains, Phase IV (KMG-IV): sequencing the most valuable type-strain genomes for metagenomic binning, comparative biology and taxonomic classification.</title>
        <authorList>
            <person name="Goeker M."/>
        </authorList>
    </citation>
    <scope>NUCLEOTIDE SEQUENCE [LARGE SCALE GENOMIC DNA]</scope>
    <source>
        <strain evidence="11 12">DSM 28570</strain>
    </source>
</reference>
<feature type="domain" description="Mechanosensitive ion channel MscS" evidence="8">
    <location>
        <begin position="593"/>
        <end position="658"/>
    </location>
</feature>
<keyword evidence="12" id="KW-1185">Reference proteome</keyword>
<feature type="transmembrane region" description="Helical" evidence="7">
    <location>
        <begin position="311"/>
        <end position="329"/>
    </location>
</feature>
<feature type="domain" description="Mechanosensitive ion channel transmembrane helices 2/3" evidence="10">
    <location>
        <begin position="555"/>
        <end position="592"/>
    </location>
</feature>
<dbReference type="Gene3D" id="1.10.287.1260">
    <property type="match status" value="1"/>
</dbReference>
<dbReference type="InterPro" id="IPR049142">
    <property type="entry name" value="MS_channel_1st"/>
</dbReference>
<feature type="transmembrane region" description="Helical" evidence="7">
    <location>
        <begin position="503"/>
        <end position="527"/>
    </location>
</feature>
<dbReference type="PANTHER" id="PTHR30347">
    <property type="entry name" value="POTASSIUM CHANNEL RELATED"/>
    <property type="match status" value="1"/>
</dbReference>
<evidence type="ECO:0000313" key="11">
    <source>
        <dbReference type="EMBL" id="MBB5347906.1"/>
    </source>
</evidence>
<feature type="transmembrane region" description="Helical" evidence="7">
    <location>
        <begin position="243"/>
        <end position="265"/>
    </location>
</feature>
<dbReference type="PANTHER" id="PTHR30347:SF1">
    <property type="entry name" value="MECHANOSENSITIVE CHANNEL MSCK"/>
    <property type="match status" value="1"/>
</dbReference>
<dbReference type="EMBL" id="JACHEO010000007">
    <property type="protein sequence ID" value="MBB5347906.1"/>
    <property type="molecule type" value="Genomic_DNA"/>
</dbReference>
<dbReference type="Pfam" id="PF21088">
    <property type="entry name" value="MS_channel_1st"/>
    <property type="match status" value="1"/>
</dbReference>
<evidence type="ECO:0000256" key="1">
    <source>
        <dbReference type="ARBA" id="ARBA00004651"/>
    </source>
</evidence>
<feature type="transmembrane region" description="Helical" evidence="7">
    <location>
        <begin position="198"/>
        <end position="217"/>
    </location>
</feature>
<comment type="caution">
    <text evidence="11">The sequence shown here is derived from an EMBL/GenBank/DDBJ whole genome shotgun (WGS) entry which is preliminary data.</text>
</comment>
<feature type="domain" description="Mechanosensitive ion channel MscS C-terminal" evidence="9">
    <location>
        <begin position="668"/>
        <end position="753"/>
    </location>
</feature>
<dbReference type="Proteomes" id="UP000539642">
    <property type="component" value="Unassembled WGS sequence"/>
</dbReference>
<dbReference type="Gene3D" id="3.30.70.100">
    <property type="match status" value="1"/>
</dbReference>
<keyword evidence="3" id="KW-1003">Cell membrane</keyword>
<dbReference type="GO" id="GO:0005886">
    <property type="term" value="C:plasma membrane"/>
    <property type="evidence" value="ECO:0007669"/>
    <property type="project" value="UniProtKB-SubCell"/>
</dbReference>
<comment type="subcellular location">
    <subcellularLocation>
        <location evidence="1">Cell membrane</location>
        <topology evidence="1">Multi-pass membrane protein</topology>
    </subcellularLocation>
</comment>
<feature type="transmembrane region" description="Helical" evidence="7">
    <location>
        <begin position="341"/>
        <end position="366"/>
    </location>
</feature>
<dbReference type="AlphaFoldDB" id="A0A840USU5"/>
<feature type="transmembrane region" description="Helical" evidence="7">
    <location>
        <begin position="576"/>
        <end position="606"/>
    </location>
</feature>
<feature type="transmembrane region" description="Helical" evidence="7">
    <location>
        <begin position="271"/>
        <end position="290"/>
    </location>
</feature>
<dbReference type="InterPro" id="IPR011014">
    <property type="entry name" value="MscS_channel_TM-2"/>
</dbReference>
<dbReference type="Gene3D" id="2.30.30.60">
    <property type="match status" value="1"/>
</dbReference>
<accession>A0A840USU5</accession>
<dbReference type="InterPro" id="IPR010920">
    <property type="entry name" value="LSM_dom_sf"/>
</dbReference>
<evidence type="ECO:0000259" key="9">
    <source>
        <dbReference type="Pfam" id="PF21082"/>
    </source>
</evidence>
<sequence length="766" mass="85004">MHSIRYSNLIVLILLMTGLWICPVVAVAEPVSTESTIYDPIKGNQQIKKLIGSLDKKSWDPDQYESLRNEIAGHLRQGEEQQKILQKEVVEIDAALKALGDKVEGESARMARERDGLGSMRKLKEAQLGEYRLLAINGQEALRKLEVKRQEGQRSRVLGKEKPLWELVTELRRTPGEELLPDWTKARQGILAVTGHQIVALLLAVCLTIWLFGMLAVKIERYLNMDRGGSLGRFVALINRHSLLFRLGLGIVVGTTAVSWLLLAGDEATSFLPWLSSALLVAFLLPALVESLCRSTGQSAHGGSLNILQRWMVRCAAAGAALVVFMLGAPDLDLVPDAVALPIRFVAVGSTIFLTALTIMTISGFFPVLRATGRIIRFLLFVAMVVVLYLEIFGFRAFSSHLLAGFAWSFVLFAATVMLLDIVQWLLAIVYDNRHRMFDRLGILLEDGDEDELLRGIGWLRAILKFIIAVSIFLVLVAIWDFAEVYARLLLGFLVNGFQIGKLLIVPARIVLGVFLFIVGWSLTLWIKKILNRKWEQEAVFAESTREALLTVTGYVCYVVAAIAGLSIAGVNFSGLAVIAGALSVGIGFGLQNIVNNFVSGLILLFEQPIKRGDWIVAGSTEGYVKKISVRSTIIQTFDRADVIVPNSELISSPVTNMMFNDHRGRLKVSVGVAYGSDTALVRRLLLEIANGHDEVIVDGSSPRPDVVFQEFAESSLNFDLFCHLKTIDSRVRVRSEMNYLIDEAFRRHGIEIPFPQRDIHIRTTS</sequence>
<dbReference type="RefSeq" id="WP_183350144.1">
    <property type="nucleotide sequence ID" value="NZ_JACHEO010000007.1"/>
</dbReference>
<gene>
    <name evidence="11" type="ORF">HNQ81_001635</name>
</gene>
<dbReference type="InterPro" id="IPR049278">
    <property type="entry name" value="MS_channel_C"/>
</dbReference>
<evidence type="ECO:0000256" key="5">
    <source>
        <dbReference type="ARBA" id="ARBA00022989"/>
    </source>
</evidence>
<evidence type="ECO:0000256" key="7">
    <source>
        <dbReference type="SAM" id="Phobius"/>
    </source>
</evidence>
<organism evidence="11 12">
    <name type="scientific">Desulfoprunum benzoelyticum</name>
    <dbReference type="NCBI Taxonomy" id="1506996"/>
    <lineage>
        <taxon>Bacteria</taxon>
        <taxon>Pseudomonadati</taxon>
        <taxon>Thermodesulfobacteriota</taxon>
        <taxon>Desulfobulbia</taxon>
        <taxon>Desulfobulbales</taxon>
        <taxon>Desulfobulbaceae</taxon>
        <taxon>Desulfoprunum</taxon>
    </lineage>
</organism>
<dbReference type="InterPro" id="IPR011066">
    <property type="entry name" value="MscS_channel_C_sf"/>
</dbReference>
<dbReference type="GO" id="GO:0008381">
    <property type="term" value="F:mechanosensitive monoatomic ion channel activity"/>
    <property type="evidence" value="ECO:0007669"/>
    <property type="project" value="UniProtKB-ARBA"/>
</dbReference>
<feature type="transmembrane region" description="Helical" evidence="7">
    <location>
        <begin position="548"/>
        <end position="570"/>
    </location>
</feature>
<name>A0A840USU5_9BACT</name>
<evidence type="ECO:0000313" key="12">
    <source>
        <dbReference type="Proteomes" id="UP000539642"/>
    </source>
</evidence>
<keyword evidence="5 7" id="KW-1133">Transmembrane helix</keyword>
<dbReference type="Pfam" id="PF00924">
    <property type="entry name" value="MS_channel_2nd"/>
    <property type="match status" value="1"/>
</dbReference>
<dbReference type="SUPFAM" id="SSF82861">
    <property type="entry name" value="Mechanosensitive channel protein MscS (YggB), transmembrane region"/>
    <property type="match status" value="1"/>
</dbReference>
<feature type="transmembrane region" description="Helical" evidence="7">
    <location>
        <begin position="462"/>
        <end position="483"/>
    </location>
</feature>
<proteinExistence type="inferred from homology"/>
<dbReference type="Pfam" id="PF21082">
    <property type="entry name" value="MS_channel_3rd"/>
    <property type="match status" value="1"/>
</dbReference>
<evidence type="ECO:0000259" key="8">
    <source>
        <dbReference type="Pfam" id="PF00924"/>
    </source>
</evidence>
<evidence type="ECO:0000256" key="4">
    <source>
        <dbReference type="ARBA" id="ARBA00022692"/>
    </source>
</evidence>
<protein>
    <submittedName>
        <fullName evidence="11">Small-conductance mechanosensitive channel</fullName>
    </submittedName>
</protein>
<dbReference type="SUPFAM" id="SSF82689">
    <property type="entry name" value="Mechanosensitive channel protein MscS (YggB), C-terminal domain"/>
    <property type="match status" value="1"/>
</dbReference>
<dbReference type="InterPro" id="IPR052702">
    <property type="entry name" value="MscS-like_channel"/>
</dbReference>
<evidence type="ECO:0000259" key="10">
    <source>
        <dbReference type="Pfam" id="PF21088"/>
    </source>
</evidence>
<feature type="transmembrane region" description="Helical" evidence="7">
    <location>
        <begin position="405"/>
        <end position="431"/>
    </location>
</feature>
<evidence type="ECO:0000256" key="6">
    <source>
        <dbReference type="ARBA" id="ARBA00023136"/>
    </source>
</evidence>
<keyword evidence="4 7" id="KW-0812">Transmembrane</keyword>
<dbReference type="InterPro" id="IPR023408">
    <property type="entry name" value="MscS_beta-dom_sf"/>
</dbReference>
<dbReference type="SUPFAM" id="SSF50182">
    <property type="entry name" value="Sm-like ribonucleoproteins"/>
    <property type="match status" value="1"/>
</dbReference>
<evidence type="ECO:0000256" key="3">
    <source>
        <dbReference type="ARBA" id="ARBA00022475"/>
    </source>
</evidence>
<feature type="transmembrane region" description="Helical" evidence="7">
    <location>
        <begin position="378"/>
        <end position="399"/>
    </location>
</feature>